<sequence length="29" mass="3338">MAFWKKIKMKVNGLWYPKSVLVGSPVTTK</sequence>
<accession>H1HQF6</accession>
<reference evidence="1 3" key="1">
    <citation type="submission" date="2011-12" db="EMBL/GenBank/DDBJ databases">
        <title>The Genome Sequence of Prevotella maculosa OT 289.</title>
        <authorList>
            <consortium name="The Broad Institute Genome Sequencing Platform"/>
            <person name="Earl A."/>
            <person name="Ward D."/>
            <person name="Feldgarden M."/>
            <person name="Gevers D."/>
            <person name="Izard J."/>
            <person name="Blanton J.M."/>
            <person name="Mathney J."/>
            <person name="Tanner A.C."/>
            <person name="Dewhirst F.E."/>
            <person name="Young S.K."/>
            <person name="Zeng Q."/>
            <person name="Gargeya S."/>
            <person name="Fitzgerald M."/>
            <person name="Haas B."/>
            <person name="Abouelleil A."/>
            <person name="Alvarado L."/>
            <person name="Arachchi H.M."/>
            <person name="Berlin A."/>
            <person name="Chapman S.B."/>
            <person name="Gearin G."/>
            <person name="Goldberg J."/>
            <person name="Griggs A."/>
            <person name="Gujja S."/>
            <person name="Hansen M."/>
            <person name="Heiman D."/>
            <person name="Howarth C."/>
            <person name="Larimer J."/>
            <person name="Lui A."/>
            <person name="MacDonald P.J.P."/>
            <person name="McCowen C."/>
            <person name="Montmayeur A."/>
            <person name="Murphy C."/>
            <person name="Neiman D."/>
            <person name="Pearson M."/>
            <person name="Priest M."/>
            <person name="Roberts A."/>
            <person name="Saif S."/>
            <person name="Shea T."/>
            <person name="Sisk P."/>
            <person name="Stolte C."/>
            <person name="Sykes S."/>
            <person name="Wortman J."/>
            <person name="Nusbaum C."/>
            <person name="Birren B."/>
        </authorList>
    </citation>
    <scope>NUCLEOTIDE SEQUENCE [LARGE SCALE GENOMIC DNA]</scope>
    <source>
        <strain evidence="1 3">OT 289</strain>
    </source>
</reference>
<dbReference type="Proteomes" id="UP000003167">
    <property type="component" value="Unassembled WGS sequence"/>
</dbReference>
<feature type="non-terminal residue" evidence="1">
    <location>
        <position position="29"/>
    </location>
</feature>
<proteinExistence type="predicted"/>
<evidence type="ECO:0000313" key="3">
    <source>
        <dbReference type="Proteomes" id="UP000003167"/>
    </source>
</evidence>
<dbReference type="EMBL" id="AGEK01000022">
    <property type="protein sequence ID" value="EHO71209.1"/>
    <property type="molecule type" value="Genomic_DNA"/>
</dbReference>
<comment type="caution">
    <text evidence="1">The sequence shown here is derived from an EMBL/GenBank/DDBJ whole genome shotgun (WGS) entry which is preliminary data.</text>
</comment>
<keyword evidence="3" id="KW-1185">Reference proteome</keyword>
<dbReference type="AlphaFoldDB" id="H1HQF6"/>
<evidence type="ECO:0000313" key="2">
    <source>
        <dbReference type="EMBL" id="EHO71209.1"/>
    </source>
</evidence>
<name>H1HQF6_9BACT</name>
<organism evidence="1 3">
    <name type="scientific">Segatella maculosa OT 289</name>
    <dbReference type="NCBI Taxonomy" id="999422"/>
    <lineage>
        <taxon>Bacteria</taxon>
        <taxon>Pseudomonadati</taxon>
        <taxon>Bacteroidota</taxon>
        <taxon>Bacteroidia</taxon>
        <taxon>Bacteroidales</taxon>
        <taxon>Prevotellaceae</taxon>
        <taxon>Segatella</taxon>
    </lineage>
</organism>
<evidence type="ECO:0000313" key="1">
    <source>
        <dbReference type="EMBL" id="EHO66177.1"/>
    </source>
</evidence>
<gene>
    <name evidence="2" type="ORF">HMPREF9944_01207</name>
    <name evidence="1" type="ORF">HMPREF9944_02400</name>
</gene>
<dbReference type="EMBL" id="AGEK01000043">
    <property type="protein sequence ID" value="EHO66177.1"/>
    <property type="molecule type" value="Genomic_DNA"/>
</dbReference>
<protein>
    <submittedName>
        <fullName evidence="1">Uncharacterized protein</fullName>
    </submittedName>
</protein>
<dbReference type="HOGENOM" id="CLU_3411611_0_0_10"/>